<evidence type="ECO:0000313" key="11">
    <source>
        <dbReference type="EMBL" id="EGF93570.1"/>
    </source>
</evidence>
<feature type="transmembrane region" description="Helical" evidence="9">
    <location>
        <begin position="174"/>
        <end position="191"/>
    </location>
</feature>
<dbReference type="PANTHER" id="PTHR30413:SF10">
    <property type="entry name" value="CAPSULE POLYSACCHARIDE EXPORT INNER-MEMBRANE PROTEIN CTRC"/>
    <property type="match status" value="1"/>
</dbReference>
<keyword evidence="7" id="KW-0625">Polysaccharide transport</keyword>
<keyword evidence="4" id="KW-1003">Cell membrane</keyword>
<sequence length="258" mass="29530">MNKTFADLGKGLGLYRVWFYQAYHELTGKYRRTFLGPFWISGGMIVTSICLSVVFGPMMGGDLRLVLPYIMGGILCFGMVSFILIDGTEMFLRHGGNIKNHAYPFTYYTLETMAKEILLFLNNVVVFYVVMVLIRAAVVPHWSIVLGFAVVIMTGLTWGSVFGIIAARFRDLRFMLPYLNQLMFFLTPIFWRPESVRGHNILVKYNPYYGLLEIMRAPLLGEAASAHMWYLALGAMVTGIIAWLVVFSLFRRRIPFWV</sequence>
<evidence type="ECO:0000256" key="8">
    <source>
        <dbReference type="ARBA" id="ARBA00023136"/>
    </source>
</evidence>
<evidence type="ECO:0000256" key="9">
    <source>
        <dbReference type="SAM" id="Phobius"/>
    </source>
</evidence>
<keyword evidence="8 9" id="KW-0472">Membrane</keyword>
<keyword evidence="6 9" id="KW-1133">Transmembrane helix</keyword>
<evidence type="ECO:0000313" key="12">
    <source>
        <dbReference type="Proteomes" id="UP000006512"/>
    </source>
</evidence>
<dbReference type="PANTHER" id="PTHR30413">
    <property type="entry name" value="INNER MEMBRANE TRANSPORT PERMEASE"/>
    <property type="match status" value="1"/>
</dbReference>
<organism evidence="11 12">
    <name type="scientific">Asticcacaulis biprosthecium C19</name>
    <dbReference type="NCBI Taxonomy" id="715226"/>
    <lineage>
        <taxon>Bacteria</taxon>
        <taxon>Pseudomonadati</taxon>
        <taxon>Pseudomonadota</taxon>
        <taxon>Alphaproteobacteria</taxon>
        <taxon>Caulobacterales</taxon>
        <taxon>Caulobacteraceae</taxon>
        <taxon>Asticcacaulis</taxon>
    </lineage>
</organism>
<evidence type="ECO:0000256" key="7">
    <source>
        <dbReference type="ARBA" id="ARBA00023047"/>
    </source>
</evidence>
<accession>F4QLZ8</accession>
<dbReference type="EMBL" id="GL883077">
    <property type="protein sequence ID" value="EGF93570.1"/>
    <property type="molecule type" value="Genomic_DNA"/>
</dbReference>
<protein>
    <submittedName>
        <fullName evidence="11">ABC-2 type transporter family protein</fullName>
    </submittedName>
</protein>
<name>F4QLZ8_9CAUL</name>
<keyword evidence="7" id="KW-0762">Sugar transport</keyword>
<dbReference type="Pfam" id="PF01061">
    <property type="entry name" value="ABC2_membrane"/>
    <property type="match status" value="1"/>
</dbReference>
<dbReference type="AlphaFoldDB" id="F4QLZ8"/>
<proteinExistence type="inferred from homology"/>
<evidence type="ECO:0000256" key="2">
    <source>
        <dbReference type="ARBA" id="ARBA00007783"/>
    </source>
</evidence>
<keyword evidence="3" id="KW-0813">Transport</keyword>
<evidence type="ECO:0000256" key="3">
    <source>
        <dbReference type="ARBA" id="ARBA00022448"/>
    </source>
</evidence>
<dbReference type="InterPro" id="IPR013525">
    <property type="entry name" value="ABC2_TM"/>
</dbReference>
<dbReference type="HOGENOM" id="CLU_060703_0_0_5"/>
<dbReference type="OrthoDB" id="9796017at2"/>
<feature type="transmembrane region" description="Helical" evidence="9">
    <location>
        <begin position="117"/>
        <end position="138"/>
    </location>
</feature>
<evidence type="ECO:0000256" key="1">
    <source>
        <dbReference type="ARBA" id="ARBA00004651"/>
    </source>
</evidence>
<keyword evidence="12" id="KW-1185">Reference proteome</keyword>
<dbReference type="GO" id="GO:0140359">
    <property type="term" value="F:ABC-type transporter activity"/>
    <property type="evidence" value="ECO:0007669"/>
    <property type="project" value="InterPro"/>
</dbReference>
<keyword evidence="5 9" id="KW-0812">Transmembrane</keyword>
<feature type="transmembrane region" description="Helical" evidence="9">
    <location>
        <begin position="38"/>
        <end position="60"/>
    </location>
</feature>
<evidence type="ECO:0000259" key="10">
    <source>
        <dbReference type="Pfam" id="PF01061"/>
    </source>
</evidence>
<gene>
    <name evidence="11" type="ORF">ABI_20100</name>
</gene>
<reference evidence="12" key="1">
    <citation type="submission" date="2011-03" db="EMBL/GenBank/DDBJ databases">
        <title>Draft genome sequence of Brevundimonas diminuta.</title>
        <authorList>
            <person name="Brown P.J.B."/>
            <person name="Buechlein A."/>
            <person name="Hemmerich C."/>
            <person name="Brun Y.V."/>
        </authorList>
    </citation>
    <scope>NUCLEOTIDE SEQUENCE [LARGE SCALE GENOMIC DNA]</scope>
    <source>
        <strain evidence="12">C19</strain>
    </source>
</reference>
<feature type="domain" description="ABC-2 type transporter transmembrane" evidence="10">
    <location>
        <begin position="27"/>
        <end position="217"/>
    </location>
</feature>
<dbReference type="GO" id="GO:0005886">
    <property type="term" value="C:plasma membrane"/>
    <property type="evidence" value="ECO:0007669"/>
    <property type="project" value="UniProtKB-SubCell"/>
</dbReference>
<comment type="similarity">
    <text evidence="2">Belongs to the ABC-2 integral membrane protein family.</text>
</comment>
<evidence type="ECO:0000256" key="4">
    <source>
        <dbReference type="ARBA" id="ARBA00022475"/>
    </source>
</evidence>
<dbReference type="Proteomes" id="UP000006512">
    <property type="component" value="Unassembled WGS sequence"/>
</dbReference>
<comment type="subcellular location">
    <subcellularLocation>
        <location evidence="1">Cell membrane</location>
        <topology evidence="1">Multi-pass membrane protein</topology>
    </subcellularLocation>
</comment>
<feature type="transmembrane region" description="Helical" evidence="9">
    <location>
        <begin position="66"/>
        <end position="85"/>
    </location>
</feature>
<dbReference type="STRING" id="715226.ABI_20100"/>
<dbReference type="GO" id="GO:0015774">
    <property type="term" value="P:polysaccharide transport"/>
    <property type="evidence" value="ECO:0007669"/>
    <property type="project" value="UniProtKB-KW"/>
</dbReference>
<evidence type="ECO:0000256" key="6">
    <source>
        <dbReference type="ARBA" id="ARBA00022989"/>
    </source>
</evidence>
<feature type="transmembrane region" description="Helical" evidence="9">
    <location>
        <begin position="228"/>
        <end position="250"/>
    </location>
</feature>
<evidence type="ECO:0000256" key="5">
    <source>
        <dbReference type="ARBA" id="ARBA00022692"/>
    </source>
</evidence>
<dbReference type="GO" id="GO:0015920">
    <property type="term" value="P:lipopolysaccharide transport"/>
    <property type="evidence" value="ECO:0007669"/>
    <property type="project" value="TreeGrafter"/>
</dbReference>
<dbReference type="RefSeq" id="WP_006272769.1">
    <property type="nucleotide sequence ID" value="NZ_GL883077.1"/>
</dbReference>
<dbReference type="eggNOG" id="COG1682">
    <property type="taxonomic scope" value="Bacteria"/>
</dbReference>
<feature type="transmembrane region" description="Helical" evidence="9">
    <location>
        <begin position="144"/>
        <end position="167"/>
    </location>
</feature>